<protein>
    <submittedName>
        <fullName evidence="2">Tetratricopeptide (TPR) repeat protein</fullName>
    </submittedName>
</protein>
<dbReference type="AlphaFoldDB" id="A0A840NC51"/>
<evidence type="ECO:0000313" key="2">
    <source>
        <dbReference type="EMBL" id="MBB5067788.1"/>
    </source>
</evidence>
<organism evidence="2 3">
    <name type="scientific">Saccharopolyspora gloriosae</name>
    <dbReference type="NCBI Taxonomy" id="455344"/>
    <lineage>
        <taxon>Bacteria</taxon>
        <taxon>Bacillati</taxon>
        <taxon>Actinomycetota</taxon>
        <taxon>Actinomycetes</taxon>
        <taxon>Pseudonocardiales</taxon>
        <taxon>Pseudonocardiaceae</taxon>
        <taxon>Saccharopolyspora</taxon>
    </lineage>
</organism>
<feature type="compositionally biased region" description="Low complexity" evidence="1">
    <location>
        <begin position="921"/>
        <end position="931"/>
    </location>
</feature>
<feature type="region of interest" description="Disordered" evidence="1">
    <location>
        <begin position="318"/>
        <end position="833"/>
    </location>
</feature>
<feature type="compositionally biased region" description="Basic and acidic residues" evidence="1">
    <location>
        <begin position="645"/>
        <end position="660"/>
    </location>
</feature>
<feature type="compositionally biased region" description="Basic and acidic residues" evidence="1">
    <location>
        <begin position="476"/>
        <end position="491"/>
    </location>
</feature>
<name>A0A840NC51_9PSEU</name>
<feature type="compositionally biased region" description="Basic and acidic residues" evidence="1">
    <location>
        <begin position="934"/>
        <end position="946"/>
    </location>
</feature>
<dbReference type="EMBL" id="JACHIV010000001">
    <property type="protein sequence ID" value="MBB5067788.1"/>
    <property type="molecule type" value="Genomic_DNA"/>
</dbReference>
<dbReference type="RefSeq" id="WP_184477550.1">
    <property type="nucleotide sequence ID" value="NZ_JACHIV010000001.1"/>
</dbReference>
<feature type="compositionally biased region" description="Polar residues" evidence="1">
    <location>
        <begin position="801"/>
        <end position="814"/>
    </location>
</feature>
<dbReference type="Proteomes" id="UP000580474">
    <property type="component" value="Unassembled WGS sequence"/>
</dbReference>
<reference evidence="2 3" key="1">
    <citation type="submission" date="2020-08" db="EMBL/GenBank/DDBJ databases">
        <title>Sequencing the genomes of 1000 actinobacteria strains.</title>
        <authorList>
            <person name="Klenk H.-P."/>
        </authorList>
    </citation>
    <scope>NUCLEOTIDE SEQUENCE [LARGE SCALE GENOMIC DNA]</scope>
    <source>
        <strain evidence="2 3">DSM 45582</strain>
    </source>
</reference>
<sequence>MAQARRVGDRSLRLRAEAVALFASNRLGHGVAVTNRAITAVRDAERAGDHEIAAELRVELACCARTAGGHEVALRVLQPVLERERIEPSLRAHALLELAAALPGKQREAERSEALDEADRLYAAATELNRDTSRLLLARVRTARAGHLRRNGDFEQAARAAEAGLALLDRLGDPAAESGEIRARLVLERVHSLLDLGRRVEAVEAAFPVIRTPVRAAAAGPSGWLRLALATRVHLPSGELAAAVRLLNDAAANAERHKLDCLLAESLSMSSQTHERAEEYVEALAMLRRAYAADRRWRTAVHSARVRLLEEFPALATANPAAQGTAARPAEPAEPVVPAAEAGAGQAAEAVAEPAPERPRRARAAAEPVNETTAHDSDGAGTHGTDVPAPRQTAGRRRADGTGRPQRLADPEPQAFPASAAPPETSWPEPEPEPEPEARTEQQSPSGDPLDEYRKPGESSVRDAARRLMDTLTSRVADDRRPHSDTADQDRPTPASETAGTAMPEPRAPEPAAPTAGAAGSGGKRRAPEPEPPAAEGRHGGVDVPVGRVTAAPFGEGFPVYDFGSGGAADRGAESSAEDFPEFRTRGARREEPVADEQPADMGAPWDRSPAAEPVAPPDVTAIMPVISIPDDEPPAPAGQVGAVEHLDDSAVPRGPERWSADPGPATPESFGAAPPAAYEEGGRRSRGRSLAEIRESLAEMQRHGREDTGQDAPRRAAPDPLDSDPLGDRADDPPRSGASWADRYLGAYLDGDPQESAPEPRSGGRRRARHADPDEQPDTPALPETPRWGAEPEAYRDSPQWGSNATRSGTSDPLGTADSGLPPNLGALSESPYAEPYYAGTSYAESVFADPGDDASPHDRTRPEFGPAHSAGADSAGSALADPGRPAAERLESAAELLARHRDGGTEQSSDDEPGNEVGLADLLAEALLAYENGRRGQDDTDGAGRHGQPTANGHPIGLPHPHDAEPEDPGTPRHRRPASHHEPWSSWGH</sequence>
<evidence type="ECO:0000256" key="1">
    <source>
        <dbReference type="SAM" id="MobiDB-lite"/>
    </source>
</evidence>
<feature type="compositionally biased region" description="Basic and acidic residues" evidence="1">
    <location>
        <begin position="690"/>
        <end position="718"/>
    </location>
</feature>
<feature type="region of interest" description="Disordered" evidence="1">
    <location>
        <begin position="846"/>
        <end position="991"/>
    </location>
</feature>
<feature type="compositionally biased region" description="Basic and acidic residues" evidence="1">
    <location>
        <begin position="888"/>
        <end position="906"/>
    </location>
</feature>
<feature type="compositionally biased region" description="Low complexity" evidence="1">
    <location>
        <begin position="318"/>
        <end position="354"/>
    </location>
</feature>
<feature type="compositionally biased region" description="Low complexity" evidence="1">
    <location>
        <begin position="867"/>
        <end position="887"/>
    </location>
</feature>
<evidence type="ECO:0000313" key="3">
    <source>
        <dbReference type="Proteomes" id="UP000580474"/>
    </source>
</evidence>
<feature type="compositionally biased region" description="Basic and acidic residues" evidence="1">
    <location>
        <begin position="581"/>
        <end position="593"/>
    </location>
</feature>
<feature type="compositionally biased region" description="Basic and acidic residues" evidence="1">
    <location>
        <begin position="451"/>
        <end position="469"/>
    </location>
</feature>
<comment type="caution">
    <text evidence="2">The sequence shown here is derived from an EMBL/GenBank/DDBJ whole genome shotgun (WGS) entry which is preliminary data.</text>
</comment>
<feature type="compositionally biased region" description="Low complexity" evidence="1">
    <location>
        <begin position="417"/>
        <end position="428"/>
    </location>
</feature>
<accession>A0A840NC51</accession>
<keyword evidence="3" id="KW-1185">Reference proteome</keyword>
<gene>
    <name evidence="2" type="ORF">BJ969_000876</name>
</gene>
<proteinExistence type="predicted"/>